<dbReference type="Gene3D" id="4.10.240.10">
    <property type="entry name" value="Zn(2)-C6 fungal-type DNA-binding domain"/>
    <property type="match status" value="1"/>
</dbReference>
<protein>
    <recommendedName>
        <fullName evidence="6">Zn(2)-C6 fungal-type domain-containing protein</fullName>
    </recommendedName>
</protein>
<keyword evidence="5" id="KW-0539">Nucleus</keyword>
<dbReference type="InterPro" id="IPR036864">
    <property type="entry name" value="Zn2-C6_fun-type_DNA-bd_sf"/>
</dbReference>
<dbReference type="PANTHER" id="PTHR37534:SF8">
    <property type="entry name" value="ZN(II)2CYS6 TRANSCRIPTION FACTOR (EUROFUNG)"/>
    <property type="match status" value="1"/>
</dbReference>
<dbReference type="RefSeq" id="XP_020055364.1">
    <property type="nucleotide sequence ID" value="XM_020202703.1"/>
</dbReference>
<evidence type="ECO:0000313" key="8">
    <source>
        <dbReference type="Proteomes" id="UP000184546"/>
    </source>
</evidence>
<dbReference type="InterPro" id="IPR021858">
    <property type="entry name" value="Fun_TF"/>
</dbReference>
<evidence type="ECO:0000259" key="6">
    <source>
        <dbReference type="PROSITE" id="PS50048"/>
    </source>
</evidence>
<dbReference type="PROSITE" id="PS50048">
    <property type="entry name" value="ZN2_CY6_FUNGAL_2"/>
    <property type="match status" value="1"/>
</dbReference>
<dbReference type="OrthoDB" id="5130013at2759"/>
<dbReference type="GO" id="GO:0000981">
    <property type="term" value="F:DNA-binding transcription factor activity, RNA polymerase II-specific"/>
    <property type="evidence" value="ECO:0007669"/>
    <property type="project" value="InterPro"/>
</dbReference>
<keyword evidence="8" id="KW-1185">Reference proteome</keyword>
<dbReference type="VEuPathDB" id="FungiDB:ASPACDRAFT_53158"/>
<name>A0A1L9WS94_ASPA1</name>
<dbReference type="OMA" id="DRWNVHL"/>
<keyword evidence="2" id="KW-0805">Transcription regulation</keyword>
<dbReference type="GeneID" id="30976517"/>
<keyword evidence="3" id="KW-0238">DNA-binding</keyword>
<dbReference type="AlphaFoldDB" id="A0A1L9WS94"/>
<proteinExistence type="predicted"/>
<evidence type="ECO:0000256" key="2">
    <source>
        <dbReference type="ARBA" id="ARBA00023015"/>
    </source>
</evidence>
<dbReference type="Pfam" id="PF11951">
    <property type="entry name" value="Fungal_trans_2"/>
    <property type="match status" value="1"/>
</dbReference>
<sequence length="504" mass="56463">MTPPQACYTCRYRRIQCDQAARPCGKCKKAGVECLDKRPVRWVKGISIRGKRKGLSLSNSDAGPSTGSAIIPFVVRPRPSASAIDHVSKIAPLPMPFELGDPSVACLDSTSKYYLSYYEDCICSLFIVYDSSSNPFRKLLSLALSDTTLMKAALALAARHRANLGYSFQRYDEERPPTHLNVHQDALGYKHRAIKAISNALNDPVLCSQDSTVASVFLLIFLDLLESGSDRWNFHLEGAKKLIGFSQHQAHEPGETVKLIRDFINSQIYLIETLGATFVRPNLLTDSNPLDQARVVCKETEAVERSFLGCPDYLLIAIRCISLSRDSIHDPFDQETLEYHKYNVASVVQMVTEFDCWAWAVNLPQSDRTKENAINDLCMLAASYKLGAQIYGQRVLDTLCHTNTSITDLLTRLIQSIEALCASDNLLKCALWPICIAGLECHQARERDFLIQSLEQFWDKTKCINVINAAKILQAHWQRSGRQAQNSSPWVIDIGLSGRDWLLI</sequence>
<dbReference type="GO" id="GO:0045944">
    <property type="term" value="P:positive regulation of transcription by RNA polymerase II"/>
    <property type="evidence" value="ECO:0007669"/>
    <property type="project" value="TreeGrafter"/>
</dbReference>
<dbReference type="CDD" id="cd00067">
    <property type="entry name" value="GAL4"/>
    <property type="match status" value="1"/>
</dbReference>
<keyword evidence="4" id="KW-0804">Transcription</keyword>
<organism evidence="7 8">
    <name type="scientific">Aspergillus aculeatus (strain ATCC 16872 / CBS 172.66 / WB 5094)</name>
    <dbReference type="NCBI Taxonomy" id="690307"/>
    <lineage>
        <taxon>Eukaryota</taxon>
        <taxon>Fungi</taxon>
        <taxon>Dikarya</taxon>
        <taxon>Ascomycota</taxon>
        <taxon>Pezizomycotina</taxon>
        <taxon>Eurotiomycetes</taxon>
        <taxon>Eurotiomycetidae</taxon>
        <taxon>Eurotiales</taxon>
        <taxon>Aspergillaceae</taxon>
        <taxon>Aspergillus</taxon>
        <taxon>Aspergillus subgen. Circumdati</taxon>
    </lineage>
</organism>
<evidence type="ECO:0000313" key="7">
    <source>
        <dbReference type="EMBL" id="OJJ99024.1"/>
    </source>
</evidence>
<dbReference type="PANTHER" id="PTHR37534">
    <property type="entry name" value="TRANSCRIPTIONAL ACTIVATOR PROTEIN UGA3"/>
    <property type="match status" value="1"/>
</dbReference>
<feature type="domain" description="Zn(2)-C6 fungal-type" evidence="6">
    <location>
        <begin position="6"/>
        <end position="34"/>
    </location>
</feature>
<accession>A0A1L9WS94</accession>
<dbReference type="GO" id="GO:0000976">
    <property type="term" value="F:transcription cis-regulatory region binding"/>
    <property type="evidence" value="ECO:0007669"/>
    <property type="project" value="TreeGrafter"/>
</dbReference>
<dbReference type="InterPro" id="IPR001138">
    <property type="entry name" value="Zn2Cys6_DnaBD"/>
</dbReference>
<dbReference type="PROSITE" id="PS00463">
    <property type="entry name" value="ZN2_CY6_FUNGAL_1"/>
    <property type="match status" value="1"/>
</dbReference>
<dbReference type="SUPFAM" id="SSF57701">
    <property type="entry name" value="Zn2/Cys6 DNA-binding domain"/>
    <property type="match status" value="1"/>
</dbReference>
<reference evidence="8" key="1">
    <citation type="journal article" date="2017" name="Genome Biol.">
        <title>Comparative genomics reveals high biological diversity and specific adaptations in the industrially and medically important fungal genus Aspergillus.</title>
        <authorList>
            <person name="de Vries R.P."/>
            <person name="Riley R."/>
            <person name="Wiebenga A."/>
            <person name="Aguilar-Osorio G."/>
            <person name="Amillis S."/>
            <person name="Uchima C.A."/>
            <person name="Anderluh G."/>
            <person name="Asadollahi M."/>
            <person name="Askin M."/>
            <person name="Barry K."/>
            <person name="Battaglia E."/>
            <person name="Bayram O."/>
            <person name="Benocci T."/>
            <person name="Braus-Stromeyer S.A."/>
            <person name="Caldana C."/>
            <person name="Canovas D."/>
            <person name="Cerqueira G.C."/>
            <person name="Chen F."/>
            <person name="Chen W."/>
            <person name="Choi C."/>
            <person name="Clum A."/>
            <person name="Dos Santos R.A."/>
            <person name="Damasio A.R."/>
            <person name="Diallinas G."/>
            <person name="Emri T."/>
            <person name="Fekete E."/>
            <person name="Flipphi M."/>
            <person name="Freyberg S."/>
            <person name="Gallo A."/>
            <person name="Gournas C."/>
            <person name="Habgood R."/>
            <person name="Hainaut M."/>
            <person name="Harispe M.L."/>
            <person name="Henrissat B."/>
            <person name="Hilden K.S."/>
            <person name="Hope R."/>
            <person name="Hossain A."/>
            <person name="Karabika E."/>
            <person name="Karaffa L."/>
            <person name="Karanyi Z."/>
            <person name="Krasevec N."/>
            <person name="Kuo A."/>
            <person name="Kusch H."/>
            <person name="LaButti K."/>
            <person name="Lagendijk E.L."/>
            <person name="Lapidus A."/>
            <person name="Levasseur A."/>
            <person name="Lindquist E."/>
            <person name="Lipzen A."/>
            <person name="Logrieco A.F."/>
            <person name="MacCabe A."/>
            <person name="Maekelae M.R."/>
            <person name="Malavazi I."/>
            <person name="Melin P."/>
            <person name="Meyer V."/>
            <person name="Mielnichuk N."/>
            <person name="Miskei M."/>
            <person name="Molnar A.P."/>
            <person name="Mule G."/>
            <person name="Ngan C.Y."/>
            <person name="Orejas M."/>
            <person name="Orosz E."/>
            <person name="Ouedraogo J.P."/>
            <person name="Overkamp K.M."/>
            <person name="Park H.-S."/>
            <person name="Perrone G."/>
            <person name="Piumi F."/>
            <person name="Punt P.J."/>
            <person name="Ram A.F."/>
            <person name="Ramon A."/>
            <person name="Rauscher S."/>
            <person name="Record E."/>
            <person name="Riano-Pachon D.M."/>
            <person name="Robert V."/>
            <person name="Roehrig J."/>
            <person name="Ruller R."/>
            <person name="Salamov A."/>
            <person name="Salih N.S."/>
            <person name="Samson R.A."/>
            <person name="Sandor E."/>
            <person name="Sanguinetti M."/>
            <person name="Schuetze T."/>
            <person name="Sepcic K."/>
            <person name="Shelest E."/>
            <person name="Sherlock G."/>
            <person name="Sophianopoulou V."/>
            <person name="Squina F.M."/>
            <person name="Sun H."/>
            <person name="Susca A."/>
            <person name="Todd R.B."/>
            <person name="Tsang A."/>
            <person name="Unkles S.E."/>
            <person name="van de Wiele N."/>
            <person name="van Rossen-Uffink D."/>
            <person name="Oliveira J.V."/>
            <person name="Vesth T.C."/>
            <person name="Visser J."/>
            <person name="Yu J.-H."/>
            <person name="Zhou M."/>
            <person name="Andersen M.R."/>
            <person name="Archer D.B."/>
            <person name="Baker S.E."/>
            <person name="Benoit I."/>
            <person name="Brakhage A.A."/>
            <person name="Braus G.H."/>
            <person name="Fischer R."/>
            <person name="Frisvad J.C."/>
            <person name="Goldman G.H."/>
            <person name="Houbraken J."/>
            <person name="Oakley B."/>
            <person name="Pocsi I."/>
            <person name="Scazzocchio C."/>
            <person name="Seiboth B."/>
            <person name="vanKuyk P.A."/>
            <person name="Wortman J."/>
            <person name="Dyer P.S."/>
            <person name="Grigoriev I.V."/>
        </authorList>
    </citation>
    <scope>NUCLEOTIDE SEQUENCE [LARGE SCALE GENOMIC DNA]</scope>
    <source>
        <strain evidence="8">ATCC 16872 / CBS 172.66 / WB 5094</strain>
    </source>
</reference>
<evidence type="ECO:0000256" key="1">
    <source>
        <dbReference type="ARBA" id="ARBA00004123"/>
    </source>
</evidence>
<evidence type="ECO:0000256" key="5">
    <source>
        <dbReference type="ARBA" id="ARBA00023242"/>
    </source>
</evidence>
<dbReference type="SMART" id="SM00066">
    <property type="entry name" value="GAL4"/>
    <property type="match status" value="1"/>
</dbReference>
<evidence type="ECO:0000256" key="3">
    <source>
        <dbReference type="ARBA" id="ARBA00023125"/>
    </source>
</evidence>
<comment type="subcellular location">
    <subcellularLocation>
        <location evidence="1">Nucleus</location>
    </subcellularLocation>
</comment>
<dbReference type="EMBL" id="KV878979">
    <property type="protein sequence ID" value="OJJ99024.1"/>
    <property type="molecule type" value="Genomic_DNA"/>
</dbReference>
<dbReference type="STRING" id="690307.A0A1L9WS94"/>
<evidence type="ECO:0000256" key="4">
    <source>
        <dbReference type="ARBA" id="ARBA00023163"/>
    </source>
</evidence>
<dbReference type="Proteomes" id="UP000184546">
    <property type="component" value="Unassembled WGS sequence"/>
</dbReference>
<dbReference type="GO" id="GO:0008270">
    <property type="term" value="F:zinc ion binding"/>
    <property type="evidence" value="ECO:0007669"/>
    <property type="project" value="InterPro"/>
</dbReference>
<dbReference type="GO" id="GO:0005634">
    <property type="term" value="C:nucleus"/>
    <property type="evidence" value="ECO:0007669"/>
    <property type="project" value="UniProtKB-SubCell"/>
</dbReference>
<dbReference type="Pfam" id="PF00172">
    <property type="entry name" value="Zn_clus"/>
    <property type="match status" value="1"/>
</dbReference>
<gene>
    <name evidence="7" type="ORF">ASPACDRAFT_53158</name>
</gene>